<dbReference type="PANTHER" id="PTHR21064:SF6">
    <property type="entry name" value="AMINOGLYCOSIDE PHOSPHOTRANSFERASE DOMAIN-CONTAINING PROTEIN"/>
    <property type="match status" value="1"/>
</dbReference>
<evidence type="ECO:0000256" key="7">
    <source>
        <dbReference type="ARBA" id="ARBA00038240"/>
    </source>
</evidence>
<comment type="caution">
    <text evidence="10">The sequence shown here is derived from an EMBL/GenBank/DDBJ whole genome shotgun (WGS) entry which is preliminary data.</text>
</comment>
<dbReference type="UniPathway" id="UPA00050">
    <property type="reaction ID" value="UER00064"/>
</dbReference>
<feature type="domain" description="Aminoglycoside phosphotransferase" evidence="9">
    <location>
        <begin position="25"/>
        <end position="255"/>
    </location>
</feature>
<reference evidence="10 11" key="1">
    <citation type="submission" date="2017-05" db="EMBL/GenBank/DDBJ databases">
        <title>Acinetobacter populi ANC 5415 (= PBJ7), whole genome shotgun sequencing project.</title>
        <authorList>
            <person name="Nemec A."/>
            <person name="Radolfova-Krizova L."/>
        </authorList>
    </citation>
    <scope>NUCLEOTIDE SEQUENCE [LARGE SCALE GENOMIC DNA]</scope>
    <source>
        <strain evidence="10 11">PBJ7</strain>
    </source>
</reference>
<evidence type="ECO:0000256" key="8">
    <source>
        <dbReference type="HAMAP-Rule" id="MF_00301"/>
    </source>
</evidence>
<evidence type="ECO:0000256" key="1">
    <source>
        <dbReference type="ARBA" id="ARBA00022605"/>
    </source>
</evidence>
<sequence>MSVYTQLSLEQVQHFAKDFGLDIVEIQPIQGGIENTNYFLTAQDNKQYVLTVFEELDKAAASELIPALQHLGQQNLPVAVPLQYDGEAIHFIADKPAQIAPRLAGGHPIPSTVAQVAAIGQALANMHLALQDFPLERENNHGQVWWQKTATTLYQNMSTDDQQLLDQVFRQFEKAQAQYPDRPKGLIHADLFRDNTLYVADQLTGILDFSELNRDELLLDISITLNDFCSNFPDVSLDNDKAQAFITAYQHVRPLTADEKACLNIYLAMAACRFWLSRLQVAERNQAEGRTGSDILQKDPQEMRFMLINRLTQEYNI</sequence>
<name>A0A1Z9Z3L4_9GAMM</name>
<evidence type="ECO:0000256" key="3">
    <source>
        <dbReference type="ARBA" id="ARBA00022697"/>
    </source>
</evidence>
<dbReference type="HAMAP" id="MF_00301">
    <property type="entry name" value="Homoser_kinase_2"/>
    <property type="match status" value="1"/>
</dbReference>
<dbReference type="InterPro" id="IPR005280">
    <property type="entry name" value="Homoserine_kinase_II"/>
</dbReference>
<comment type="similarity">
    <text evidence="7 8">Belongs to the pseudomonas-type ThrB family.</text>
</comment>
<dbReference type="GO" id="GO:0009088">
    <property type="term" value="P:threonine biosynthetic process"/>
    <property type="evidence" value="ECO:0007669"/>
    <property type="project" value="UniProtKB-UniRule"/>
</dbReference>
<accession>A0A1Z9Z3L4</accession>
<dbReference type="Gene3D" id="3.90.1200.10">
    <property type="match status" value="1"/>
</dbReference>
<dbReference type="OrthoDB" id="9777460at2"/>
<evidence type="ECO:0000256" key="4">
    <source>
        <dbReference type="ARBA" id="ARBA00022741"/>
    </source>
</evidence>
<proteinExistence type="inferred from homology"/>
<comment type="pathway">
    <text evidence="8">Amino-acid biosynthesis; L-threonine biosynthesis; L-threonine from L-aspartate: step 4/5.</text>
</comment>
<keyword evidence="5 8" id="KW-0418">Kinase</keyword>
<evidence type="ECO:0000256" key="6">
    <source>
        <dbReference type="ARBA" id="ARBA00022840"/>
    </source>
</evidence>
<evidence type="ECO:0000256" key="2">
    <source>
        <dbReference type="ARBA" id="ARBA00022679"/>
    </source>
</evidence>
<protein>
    <recommendedName>
        <fullName evidence="8">Homoserine kinase</fullName>
        <shortName evidence="8">HK</shortName>
        <shortName evidence="8">HSK</shortName>
        <ecNumber evidence="8">2.7.1.39</ecNumber>
    </recommendedName>
</protein>
<dbReference type="AlphaFoldDB" id="A0A1Z9Z3L4"/>
<dbReference type="Proteomes" id="UP000196536">
    <property type="component" value="Unassembled WGS sequence"/>
</dbReference>
<dbReference type="NCBIfam" id="NF003558">
    <property type="entry name" value="PRK05231.1"/>
    <property type="match status" value="1"/>
</dbReference>
<dbReference type="Gene3D" id="3.30.200.20">
    <property type="entry name" value="Phosphorylase Kinase, domain 1"/>
    <property type="match status" value="1"/>
</dbReference>
<dbReference type="SUPFAM" id="SSF56112">
    <property type="entry name" value="Protein kinase-like (PK-like)"/>
    <property type="match status" value="1"/>
</dbReference>
<keyword evidence="6 8" id="KW-0067">ATP-binding</keyword>
<keyword evidence="4 8" id="KW-0547">Nucleotide-binding</keyword>
<dbReference type="EC" id="2.7.1.39" evidence="8"/>
<keyword evidence="3 8" id="KW-0791">Threonine biosynthesis</keyword>
<dbReference type="Pfam" id="PF01636">
    <property type="entry name" value="APH"/>
    <property type="match status" value="1"/>
</dbReference>
<dbReference type="PANTHER" id="PTHR21064">
    <property type="entry name" value="AMINOGLYCOSIDE PHOSPHOTRANSFERASE DOMAIN-CONTAINING PROTEIN-RELATED"/>
    <property type="match status" value="1"/>
</dbReference>
<evidence type="ECO:0000313" key="11">
    <source>
        <dbReference type="Proteomes" id="UP000196536"/>
    </source>
</evidence>
<organism evidence="10 11">
    <name type="scientific">Acinetobacter populi</name>
    <dbReference type="NCBI Taxonomy" id="1582270"/>
    <lineage>
        <taxon>Bacteria</taxon>
        <taxon>Pseudomonadati</taxon>
        <taxon>Pseudomonadota</taxon>
        <taxon>Gammaproteobacteria</taxon>
        <taxon>Moraxellales</taxon>
        <taxon>Moraxellaceae</taxon>
        <taxon>Acinetobacter</taxon>
    </lineage>
</organism>
<evidence type="ECO:0000256" key="5">
    <source>
        <dbReference type="ARBA" id="ARBA00022777"/>
    </source>
</evidence>
<evidence type="ECO:0000259" key="9">
    <source>
        <dbReference type="Pfam" id="PF01636"/>
    </source>
</evidence>
<dbReference type="InterPro" id="IPR011009">
    <property type="entry name" value="Kinase-like_dom_sf"/>
</dbReference>
<dbReference type="InterPro" id="IPR050249">
    <property type="entry name" value="Pseudomonas-type_ThrB"/>
</dbReference>
<comment type="catalytic activity">
    <reaction evidence="8">
        <text>L-homoserine + ATP = O-phospho-L-homoserine + ADP + H(+)</text>
        <dbReference type="Rhea" id="RHEA:13985"/>
        <dbReference type="ChEBI" id="CHEBI:15378"/>
        <dbReference type="ChEBI" id="CHEBI:30616"/>
        <dbReference type="ChEBI" id="CHEBI:57476"/>
        <dbReference type="ChEBI" id="CHEBI:57590"/>
        <dbReference type="ChEBI" id="CHEBI:456216"/>
        <dbReference type="EC" id="2.7.1.39"/>
    </reaction>
</comment>
<keyword evidence="1 8" id="KW-0028">Amino-acid biosynthesis</keyword>
<dbReference type="CDD" id="cd05153">
    <property type="entry name" value="HomoserineK_II"/>
    <property type="match status" value="1"/>
</dbReference>
<keyword evidence="2 8" id="KW-0808">Transferase</keyword>
<gene>
    <name evidence="8" type="primary">thrB</name>
    <name evidence="10" type="ORF">CAP51_05650</name>
</gene>
<keyword evidence="11" id="KW-1185">Reference proteome</keyword>
<dbReference type="GO" id="GO:0005524">
    <property type="term" value="F:ATP binding"/>
    <property type="evidence" value="ECO:0007669"/>
    <property type="project" value="UniProtKB-KW"/>
</dbReference>
<dbReference type="GO" id="GO:0004413">
    <property type="term" value="F:homoserine kinase activity"/>
    <property type="evidence" value="ECO:0007669"/>
    <property type="project" value="UniProtKB-UniRule"/>
</dbReference>
<dbReference type="RefSeq" id="WP_087619738.1">
    <property type="nucleotide sequence ID" value="NZ_NEXX01000001.1"/>
</dbReference>
<evidence type="ECO:0000313" key="10">
    <source>
        <dbReference type="EMBL" id="OUY09081.1"/>
    </source>
</evidence>
<dbReference type="EMBL" id="NEXX01000001">
    <property type="protein sequence ID" value="OUY09081.1"/>
    <property type="molecule type" value="Genomic_DNA"/>
</dbReference>
<dbReference type="InterPro" id="IPR002575">
    <property type="entry name" value="Aminoglycoside_PTrfase"/>
</dbReference>